<organism evidence="1 2">
    <name type="scientific">Celeribacter baekdonensis</name>
    <dbReference type="NCBI Taxonomy" id="875171"/>
    <lineage>
        <taxon>Bacteria</taxon>
        <taxon>Pseudomonadati</taxon>
        <taxon>Pseudomonadota</taxon>
        <taxon>Alphaproteobacteria</taxon>
        <taxon>Rhodobacterales</taxon>
        <taxon>Roseobacteraceae</taxon>
        <taxon>Celeribacter</taxon>
    </lineage>
</organism>
<dbReference type="EMBL" id="CP028475">
    <property type="protein sequence ID" value="AVW92163.1"/>
    <property type="molecule type" value="Genomic_DNA"/>
</dbReference>
<dbReference type="RefSeq" id="WP_107720594.1">
    <property type="nucleotide sequence ID" value="NZ_CP028475.1"/>
</dbReference>
<dbReference type="AlphaFoldDB" id="A0A2R4M4S5"/>
<sequence length="73" mass="7075">MALSNNNSLSASDYANIGSNTIIGSVSGTIEELGPKGGIAGAKAIGKWGGAATGAIVGTVDVIAAANNHDFKS</sequence>
<evidence type="ECO:0000313" key="2">
    <source>
        <dbReference type="Proteomes" id="UP000241447"/>
    </source>
</evidence>
<dbReference type="KEGG" id="cbak:DA792_14620"/>
<name>A0A2R4M4S5_9RHOB</name>
<protein>
    <submittedName>
        <fullName evidence="1">Uncharacterized protein</fullName>
    </submittedName>
</protein>
<dbReference type="Proteomes" id="UP000241447">
    <property type="component" value="Chromosome"/>
</dbReference>
<accession>A0A2R4M4S5</accession>
<reference evidence="1 2" key="1">
    <citation type="submission" date="2018-03" db="EMBL/GenBank/DDBJ databases">
        <title>The Complete Genome of Celeribacter baekdonensis strain LH4, a Thiosulfate-Oxidizing Alphaproteobacterium Isolated from Gulf of Mexico Continental Slope Sediments.</title>
        <authorList>
            <person name="Flood B.E."/>
            <person name="Bailey J.V."/>
            <person name="Leprich D."/>
        </authorList>
    </citation>
    <scope>NUCLEOTIDE SEQUENCE [LARGE SCALE GENOMIC DNA]</scope>
    <source>
        <strain evidence="1 2">LH4</strain>
    </source>
</reference>
<evidence type="ECO:0000313" key="1">
    <source>
        <dbReference type="EMBL" id="AVW92163.1"/>
    </source>
</evidence>
<gene>
    <name evidence="1" type="ORF">DA792_14620</name>
</gene>
<proteinExistence type="predicted"/>